<dbReference type="OrthoDB" id="21625at2759"/>
<gene>
    <name evidence="2" type="ORF">TNCT_314871</name>
</gene>
<dbReference type="EMBL" id="BMAO01034403">
    <property type="protein sequence ID" value="GFQ96259.1"/>
    <property type="molecule type" value="Genomic_DNA"/>
</dbReference>
<evidence type="ECO:0000256" key="1">
    <source>
        <dbReference type="SAM" id="MobiDB-lite"/>
    </source>
</evidence>
<accession>A0A8X6L4K5</accession>
<name>A0A8X6L4K5_TRICU</name>
<evidence type="ECO:0000313" key="2">
    <source>
        <dbReference type="EMBL" id="GFQ96259.1"/>
    </source>
</evidence>
<feature type="non-terminal residue" evidence="2">
    <location>
        <position position="1"/>
    </location>
</feature>
<organism evidence="2 3">
    <name type="scientific">Trichonephila clavata</name>
    <name type="common">Joro spider</name>
    <name type="synonym">Nephila clavata</name>
    <dbReference type="NCBI Taxonomy" id="2740835"/>
    <lineage>
        <taxon>Eukaryota</taxon>
        <taxon>Metazoa</taxon>
        <taxon>Ecdysozoa</taxon>
        <taxon>Arthropoda</taxon>
        <taxon>Chelicerata</taxon>
        <taxon>Arachnida</taxon>
        <taxon>Araneae</taxon>
        <taxon>Araneomorphae</taxon>
        <taxon>Entelegynae</taxon>
        <taxon>Araneoidea</taxon>
        <taxon>Nephilidae</taxon>
        <taxon>Trichonephila</taxon>
    </lineage>
</organism>
<proteinExistence type="predicted"/>
<protein>
    <submittedName>
        <fullName evidence="2">Uncharacterized protein</fullName>
    </submittedName>
</protein>
<dbReference type="Proteomes" id="UP000887116">
    <property type="component" value="Unassembled WGS sequence"/>
</dbReference>
<sequence>KLNQIDKLKQDQAAGKPLQPSQLEKIQKFDQLEAELESLQIE</sequence>
<keyword evidence="3" id="KW-1185">Reference proteome</keyword>
<evidence type="ECO:0000313" key="3">
    <source>
        <dbReference type="Proteomes" id="UP000887116"/>
    </source>
</evidence>
<reference evidence="2" key="1">
    <citation type="submission" date="2020-07" db="EMBL/GenBank/DDBJ databases">
        <title>Multicomponent nature underlies the extraordinary mechanical properties of spider dragline silk.</title>
        <authorList>
            <person name="Kono N."/>
            <person name="Nakamura H."/>
            <person name="Mori M."/>
            <person name="Yoshida Y."/>
            <person name="Ohtoshi R."/>
            <person name="Malay A.D."/>
            <person name="Moran D.A.P."/>
            <person name="Tomita M."/>
            <person name="Numata K."/>
            <person name="Arakawa K."/>
        </authorList>
    </citation>
    <scope>NUCLEOTIDE SEQUENCE</scope>
</reference>
<feature type="region of interest" description="Disordered" evidence="1">
    <location>
        <begin position="1"/>
        <end position="22"/>
    </location>
</feature>
<feature type="compositionally biased region" description="Basic and acidic residues" evidence="1">
    <location>
        <begin position="1"/>
        <end position="10"/>
    </location>
</feature>
<dbReference type="AlphaFoldDB" id="A0A8X6L4K5"/>
<comment type="caution">
    <text evidence="2">The sequence shown here is derived from an EMBL/GenBank/DDBJ whole genome shotgun (WGS) entry which is preliminary data.</text>
</comment>